<proteinExistence type="predicted"/>
<protein>
    <submittedName>
        <fullName evidence="2">LPS biosynthesis protein</fullName>
        <ecNumber evidence="2">2.7.8.-</ecNumber>
    </submittedName>
    <submittedName>
        <fullName evidence="3">LicD family protein</fullName>
    </submittedName>
</protein>
<dbReference type="OrthoDB" id="9786100at2"/>
<name>A0A174A1E0_9FIRM</name>
<accession>A0A174A1E0</accession>
<dbReference type="EMBL" id="QTJW01000012">
    <property type="protein sequence ID" value="RGD69194.1"/>
    <property type="molecule type" value="Genomic_DNA"/>
</dbReference>
<gene>
    <name evidence="3" type="ORF">DWX31_18610</name>
    <name evidence="2" type="ORF">ERS852407_01161</name>
</gene>
<evidence type="ECO:0000259" key="1">
    <source>
        <dbReference type="Pfam" id="PF04991"/>
    </source>
</evidence>
<sequence length="298" mass="34479">MAGFYEPEILSRVQQMELEILKDVMDLCDSHGLLCFGMAGTAIGAIRHKGFIPWDDDIDVAMPRKDFECLLKLVEEELGDKYYVLNWRTSENYPLMTTRICRRGTRFVDSPMRDVDSPLGVFLDMYVYDDIPDSGFLMKLQAWEAWFFSKLLILRSIPRPYLAQTGWKARVITAICIAVHNVLKGLRISKRGLAARCEKICRRYEGKDTKRMAFYPDTNPFWNVVEKAAFSPGMKLDFEGFKLVFPRTEHDILTYMYGDYMQMPPVEKRKTHYPYILDLGDGVVLSGETVTDRGMKKI</sequence>
<dbReference type="InterPro" id="IPR052942">
    <property type="entry name" value="LPS_cholinephosphotransferase"/>
</dbReference>
<dbReference type="Pfam" id="PF04991">
    <property type="entry name" value="LicD"/>
    <property type="match status" value="1"/>
</dbReference>
<dbReference type="EMBL" id="CYZE01000002">
    <property type="protein sequence ID" value="CUN81325.1"/>
    <property type="molecule type" value="Genomic_DNA"/>
</dbReference>
<dbReference type="InterPro" id="IPR007074">
    <property type="entry name" value="LicD/FKTN/FKRP_NTP_transf"/>
</dbReference>
<evidence type="ECO:0000313" key="2">
    <source>
        <dbReference type="EMBL" id="CUN81325.1"/>
    </source>
</evidence>
<dbReference type="Proteomes" id="UP000095651">
    <property type="component" value="Unassembled WGS sequence"/>
</dbReference>
<dbReference type="PANTHER" id="PTHR43404:SF2">
    <property type="entry name" value="LIPOPOLYSACCHARIDE CHOLINEPHOSPHOTRANSFERASE LICD"/>
    <property type="match status" value="1"/>
</dbReference>
<evidence type="ECO:0000313" key="3">
    <source>
        <dbReference type="EMBL" id="RGD69194.1"/>
    </source>
</evidence>
<dbReference type="PANTHER" id="PTHR43404">
    <property type="entry name" value="LIPOPOLYSACCHARIDE CHOLINEPHOSPHOTRANSFERASE LICD"/>
    <property type="match status" value="1"/>
</dbReference>
<dbReference type="EC" id="2.7.8.-" evidence="2"/>
<dbReference type="GO" id="GO:0016740">
    <property type="term" value="F:transferase activity"/>
    <property type="evidence" value="ECO:0007669"/>
    <property type="project" value="UniProtKB-KW"/>
</dbReference>
<feature type="domain" description="LicD/FKTN/FKRP nucleotidyltransferase" evidence="1">
    <location>
        <begin position="28"/>
        <end position="258"/>
    </location>
</feature>
<reference evidence="2 4" key="1">
    <citation type="submission" date="2015-09" db="EMBL/GenBank/DDBJ databases">
        <authorList>
            <consortium name="Pathogen Informatics"/>
        </authorList>
    </citation>
    <scope>NUCLEOTIDE SEQUENCE [LARGE SCALE GENOMIC DNA]</scope>
    <source>
        <strain evidence="2 4">2789STDY5608850</strain>
    </source>
</reference>
<dbReference type="RefSeq" id="WP_025529496.1">
    <property type="nucleotide sequence ID" value="NZ_CABIXC010000002.1"/>
</dbReference>
<keyword evidence="2" id="KW-0808">Transferase</keyword>
<evidence type="ECO:0000313" key="4">
    <source>
        <dbReference type="Proteomes" id="UP000095651"/>
    </source>
</evidence>
<dbReference type="AlphaFoldDB" id="A0A174A1E0"/>
<dbReference type="GO" id="GO:0009100">
    <property type="term" value="P:glycoprotein metabolic process"/>
    <property type="evidence" value="ECO:0007669"/>
    <property type="project" value="UniProtKB-ARBA"/>
</dbReference>
<organism evidence="2 4">
    <name type="scientific">Hungatella hathewayi</name>
    <dbReference type="NCBI Taxonomy" id="154046"/>
    <lineage>
        <taxon>Bacteria</taxon>
        <taxon>Bacillati</taxon>
        <taxon>Bacillota</taxon>
        <taxon>Clostridia</taxon>
        <taxon>Lachnospirales</taxon>
        <taxon>Lachnospiraceae</taxon>
        <taxon>Hungatella</taxon>
    </lineage>
</organism>
<reference evidence="3 5" key="2">
    <citation type="submission" date="2018-08" db="EMBL/GenBank/DDBJ databases">
        <title>A genome reference for cultivated species of the human gut microbiota.</title>
        <authorList>
            <person name="Zou Y."/>
            <person name="Xue W."/>
            <person name="Luo G."/>
        </authorList>
    </citation>
    <scope>NUCLEOTIDE SEQUENCE [LARGE SCALE GENOMIC DNA]</scope>
    <source>
        <strain evidence="3 5">AF19-13AC</strain>
    </source>
</reference>
<dbReference type="Proteomes" id="UP000261023">
    <property type="component" value="Unassembled WGS sequence"/>
</dbReference>
<evidence type="ECO:0000313" key="5">
    <source>
        <dbReference type="Proteomes" id="UP000261023"/>
    </source>
</evidence>